<dbReference type="PANTHER" id="PTHR11085">
    <property type="entry name" value="NAD-DEPENDENT PROTEIN DEACYLASE SIRTUIN-5, MITOCHONDRIAL-RELATED"/>
    <property type="match status" value="1"/>
</dbReference>
<dbReference type="GO" id="GO:0008270">
    <property type="term" value="F:zinc ion binding"/>
    <property type="evidence" value="ECO:0007669"/>
    <property type="project" value="UniProtKB-UniRule"/>
</dbReference>
<dbReference type="GO" id="GO:0005737">
    <property type="term" value="C:cytoplasm"/>
    <property type="evidence" value="ECO:0007669"/>
    <property type="project" value="UniProtKB-SubCell"/>
</dbReference>
<feature type="binding site" evidence="3">
    <location>
        <position position="59"/>
    </location>
    <ligand>
        <name>substrate</name>
    </ligand>
</feature>
<comment type="similarity">
    <text evidence="3">Belongs to the sirtuin family. Class III subfamily.</text>
</comment>
<organism evidence="6 7">
    <name type="scientific">Emcibacter nanhaiensis</name>
    <dbReference type="NCBI Taxonomy" id="1505037"/>
    <lineage>
        <taxon>Bacteria</taxon>
        <taxon>Pseudomonadati</taxon>
        <taxon>Pseudomonadota</taxon>
        <taxon>Alphaproteobacteria</taxon>
        <taxon>Emcibacterales</taxon>
        <taxon>Emcibacteraceae</taxon>
        <taxon>Emcibacter</taxon>
    </lineage>
</organism>
<evidence type="ECO:0000259" key="5">
    <source>
        <dbReference type="PROSITE" id="PS50305"/>
    </source>
</evidence>
<dbReference type="AlphaFoldDB" id="A0A501PBE0"/>
<evidence type="ECO:0000256" key="3">
    <source>
        <dbReference type="HAMAP-Rule" id="MF_01121"/>
    </source>
</evidence>
<dbReference type="Gene3D" id="3.40.50.1220">
    <property type="entry name" value="TPP-binding domain"/>
    <property type="match status" value="1"/>
</dbReference>
<sequence>MTHFERIIILTGAGVSAESGLDTFRDKGGIWEKYDLTQVATPEAFARDPDMVHEFYNLRRSAVKSVNPNAAHLALARLERDYPGEVLLVTQNVDDLHEKAGSRHLCHMHGELGKVRCTSCREVMDWWDDLTTEAICPLCGKSGRLRPHIVWFGEMPFDLNKIGQFIETADLFISIGTSGTVYPAAGFVQAAMDAGAHTVELNREPSDGFSLFDETHYGPATEVVPQYVEKLLSEAHHETG</sequence>
<dbReference type="GO" id="GO:0017136">
    <property type="term" value="F:histone deacetylase activity, NAD-dependent"/>
    <property type="evidence" value="ECO:0007669"/>
    <property type="project" value="TreeGrafter"/>
</dbReference>
<dbReference type="InterPro" id="IPR026591">
    <property type="entry name" value="Sirtuin_cat_small_dom_sf"/>
</dbReference>
<dbReference type="PROSITE" id="PS50305">
    <property type="entry name" value="SIRTUIN"/>
    <property type="match status" value="1"/>
</dbReference>
<evidence type="ECO:0000256" key="4">
    <source>
        <dbReference type="PROSITE-ProRule" id="PRU00236"/>
    </source>
</evidence>
<keyword evidence="2 3" id="KW-0520">NAD</keyword>
<evidence type="ECO:0000256" key="2">
    <source>
        <dbReference type="ARBA" id="ARBA00023027"/>
    </source>
</evidence>
<evidence type="ECO:0000313" key="6">
    <source>
        <dbReference type="EMBL" id="TPD57357.1"/>
    </source>
</evidence>
<comment type="function">
    <text evidence="3">NAD-dependent lysine deacetylase and desuccinylase that specifically removes acetyl and succinyl groups on target proteins. Modulates the activities of several proteins which are inactive in their acylated form.</text>
</comment>
<keyword evidence="7" id="KW-1185">Reference proteome</keyword>
<comment type="cofactor">
    <cofactor evidence="3">
        <name>Zn(2+)</name>
        <dbReference type="ChEBI" id="CHEBI:29105"/>
    </cofactor>
    <text evidence="3">Binds 1 zinc ion per subunit.</text>
</comment>
<feature type="binding site" evidence="3 4">
    <location>
        <position position="139"/>
    </location>
    <ligand>
        <name>Zn(2+)</name>
        <dbReference type="ChEBI" id="CHEBI:29105"/>
    </ligand>
</feature>
<reference evidence="7" key="1">
    <citation type="submission" date="2019-06" db="EMBL/GenBank/DDBJ databases">
        <title>The complete genome of Emcibacter congregatus ZYLT.</title>
        <authorList>
            <person name="Zhao Z."/>
        </authorList>
    </citation>
    <scope>NUCLEOTIDE SEQUENCE [LARGE SCALE GENOMIC DNA]</scope>
    <source>
        <strain evidence="7">MCCC 1A06723</strain>
    </source>
</reference>
<comment type="subcellular location">
    <subcellularLocation>
        <location evidence="3">Cytoplasm</location>
    </subcellularLocation>
</comment>
<dbReference type="InterPro" id="IPR027546">
    <property type="entry name" value="Sirtuin_class_III"/>
</dbReference>
<dbReference type="HAMAP" id="MF_01121">
    <property type="entry name" value="Sirtuin_ClassIII"/>
    <property type="match status" value="1"/>
</dbReference>
<dbReference type="SUPFAM" id="SSF52467">
    <property type="entry name" value="DHS-like NAD/FAD-binding domain"/>
    <property type="match status" value="1"/>
</dbReference>
<dbReference type="Proteomes" id="UP000319148">
    <property type="component" value="Unassembled WGS sequence"/>
</dbReference>
<dbReference type="InterPro" id="IPR029035">
    <property type="entry name" value="DHS-like_NAD/FAD-binding_dom"/>
</dbReference>
<feature type="binding site" evidence="3">
    <location>
        <begin position="176"/>
        <end position="178"/>
    </location>
    <ligand>
        <name>NAD(+)</name>
        <dbReference type="ChEBI" id="CHEBI:57540"/>
    </ligand>
</feature>
<proteinExistence type="inferred from homology"/>
<dbReference type="CDD" id="cd01412">
    <property type="entry name" value="SIRT5_Af1_CobB"/>
    <property type="match status" value="1"/>
</dbReference>
<dbReference type="InterPro" id="IPR026590">
    <property type="entry name" value="Ssirtuin_cat_dom"/>
</dbReference>
<name>A0A501PBE0_9PROT</name>
<feature type="binding site" evidence="3">
    <location>
        <begin position="12"/>
        <end position="31"/>
    </location>
    <ligand>
        <name>NAD(+)</name>
        <dbReference type="ChEBI" id="CHEBI:57540"/>
    </ligand>
</feature>
<dbReference type="PANTHER" id="PTHR11085:SF4">
    <property type="entry name" value="NAD-DEPENDENT PROTEIN DEACYLASE"/>
    <property type="match status" value="1"/>
</dbReference>
<accession>A0A501PBE0</accession>
<comment type="domain">
    <text evidence="3">2 residues (Tyr-56 and Arg-59) present in a large hydrophobic pocket are probably involved in substrate specificity. They are important for desuccinylation activity, but dispensable for deacetylation activity.</text>
</comment>
<dbReference type="InterPro" id="IPR050134">
    <property type="entry name" value="NAD-dep_sirtuin_deacylases"/>
</dbReference>
<feature type="binding site" evidence="3">
    <location>
        <begin position="91"/>
        <end position="94"/>
    </location>
    <ligand>
        <name>NAD(+)</name>
        <dbReference type="ChEBI" id="CHEBI:57540"/>
    </ligand>
</feature>
<keyword evidence="3" id="KW-0963">Cytoplasm</keyword>
<comment type="catalytic activity">
    <reaction evidence="3">
        <text>N(6)-acetyl-L-lysyl-[protein] + NAD(+) + H2O = 2''-O-acetyl-ADP-D-ribose + nicotinamide + L-lysyl-[protein]</text>
        <dbReference type="Rhea" id="RHEA:43636"/>
        <dbReference type="Rhea" id="RHEA-COMP:9752"/>
        <dbReference type="Rhea" id="RHEA-COMP:10731"/>
        <dbReference type="ChEBI" id="CHEBI:15377"/>
        <dbReference type="ChEBI" id="CHEBI:17154"/>
        <dbReference type="ChEBI" id="CHEBI:29969"/>
        <dbReference type="ChEBI" id="CHEBI:57540"/>
        <dbReference type="ChEBI" id="CHEBI:61930"/>
        <dbReference type="ChEBI" id="CHEBI:83767"/>
        <dbReference type="EC" id="2.3.1.286"/>
    </reaction>
</comment>
<dbReference type="EMBL" id="VFIY01000018">
    <property type="protein sequence ID" value="TPD57357.1"/>
    <property type="molecule type" value="Genomic_DNA"/>
</dbReference>
<keyword evidence="3 4" id="KW-0862">Zinc</keyword>
<dbReference type="RefSeq" id="WP_139941672.1">
    <property type="nucleotide sequence ID" value="NZ_JBHSYP010000005.1"/>
</dbReference>
<feature type="active site" description="Proton acceptor" evidence="3 4">
    <location>
        <position position="109"/>
    </location>
</feature>
<dbReference type="InterPro" id="IPR003000">
    <property type="entry name" value="Sirtuin"/>
</dbReference>
<gene>
    <name evidence="3" type="primary">cobB</name>
    <name evidence="6" type="ORF">FIV46_14615</name>
</gene>
<dbReference type="OrthoDB" id="9800582at2"/>
<dbReference type="GO" id="GO:0036054">
    <property type="term" value="F:protein-malonyllysine demalonylase activity"/>
    <property type="evidence" value="ECO:0007669"/>
    <property type="project" value="InterPro"/>
</dbReference>
<comment type="catalytic activity">
    <reaction evidence="3">
        <text>N(6)-succinyl-L-lysyl-[protein] + NAD(+) + H2O = 2''-O-succinyl-ADP-D-ribose + nicotinamide + L-lysyl-[protein]</text>
        <dbReference type="Rhea" id="RHEA:47668"/>
        <dbReference type="Rhea" id="RHEA-COMP:9752"/>
        <dbReference type="Rhea" id="RHEA-COMP:11877"/>
        <dbReference type="ChEBI" id="CHEBI:15377"/>
        <dbReference type="ChEBI" id="CHEBI:17154"/>
        <dbReference type="ChEBI" id="CHEBI:29969"/>
        <dbReference type="ChEBI" id="CHEBI:57540"/>
        <dbReference type="ChEBI" id="CHEBI:87830"/>
        <dbReference type="ChEBI" id="CHEBI:87832"/>
    </reaction>
</comment>
<feature type="binding site" evidence="3">
    <location>
        <begin position="202"/>
        <end position="204"/>
    </location>
    <ligand>
        <name>NAD(+)</name>
        <dbReference type="ChEBI" id="CHEBI:57540"/>
    </ligand>
</feature>
<keyword evidence="3 4" id="KW-0479">Metal-binding</keyword>
<feature type="binding site" evidence="3">
    <location>
        <position position="220"/>
    </location>
    <ligand>
        <name>NAD(+)</name>
        <dbReference type="ChEBI" id="CHEBI:57540"/>
    </ligand>
</feature>
<comment type="caution">
    <text evidence="6">The sequence shown here is derived from an EMBL/GenBank/DDBJ whole genome shotgun (WGS) entry which is preliminary data.</text>
</comment>
<protein>
    <recommendedName>
        <fullName evidence="3">NAD-dependent protein deacylase</fullName>
        <ecNumber evidence="3">2.3.1.286</ecNumber>
    </recommendedName>
    <alternativeName>
        <fullName evidence="3">Regulatory protein SIR2 homolog</fullName>
    </alternativeName>
</protein>
<feature type="binding site" evidence="3">
    <location>
        <position position="56"/>
    </location>
    <ligand>
        <name>substrate</name>
    </ligand>
</feature>
<dbReference type="GO" id="GO:0070403">
    <property type="term" value="F:NAD+ binding"/>
    <property type="evidence" value="ECO:0007669"/>
    <property type="project" value="UniProtKB-UniRule"/>
</dbReference>
<feature type="binding site" evidence="3 4">
    <location>
        <position position="117"/>
    </location>
    <ligand>
        <name>Zn(2+)</name>
        <dbReference type="ChEBI" id="CHEBI:29105"/>
    </ligand>
</feature>
<dbReference type="GO" id="GO:0036055">
    <property type="term" value="F:protein-succinyllysine desuccinylase activity"/>
    <property type="evidence" value="ECO:0007669"/>
    <property type="project" value="UniProtKB-UniRule"/>
</dbReference>
<dbReference type="EC" id="2.3.1.286" evidence="3"/>
<keyword evidence="1" id="KW-0808">Transferase</keyword>
<feature type="binding site" evidence="3 4">
    <location>
        <position position="136"/>
    </location>
    <ligand>
        <name>Zn(2+)</name>
        <dbReference type="ChEBI" id="CHEBI:29105"/>
    </ligand>
</feature>
<feature type="domain" description="Deacetylase sirtuin-type" evidence="5">
    <location>
        <begin position="1"/>
        <end position="234"/>
    </location>
</feature>
<feature type="binding site" evidence="3 4">
    <location>
        <position position="120"/>
    </location>
    <ligand>
        <name>Zn(2+)</name>
        <dbReference type="ChEBI" id="CHEBI:29105"/>
    </ligand>
</feature>
<evidence type="ECO:0000256" key="1">
    <source>
        <dbReference type="ARBA" id="ARBA00022679"/>
    </source>
</evidence>
<evidence type="ECO:0000313" key="7">
    <source>
        <dbReference type="Proteomes" id="UP000319148"/>
    </source>
</evidence>
<dbReference type="Gene3D" id="3.30.1600.10">
    <property type="entry name" value="SIR2/SIRT2 'Small Domain"/>
    <property type="match status" value="1"/>
</dbReference>
<dbReference type="Pfam" id="PF02146">
    <property type="entry name" value="SIR2"/>
    <property type="match status" value="1"/>
</dbReference>